<keyword evidence="1" id="KW-1133">Transmembrane helix</keyword>
<keyword evidence="1" id="KW-0812">Transmembrane</keyword>
<dbReference type="KEGG" id="cmp:Cha6605_4630"/>
<accession>K9ULK5</accession>
<dbReference type="Proteomes" id="UP000010366">
    <property type="component" value="Chromosome"/>
</dbReference>
<dbReference type="AlphaFoldDB" id="K9ULK5"/>
<reference evidence="2 3" key="1">
    <citation type="submission" date="2012-05" db="EMBL/GenBank/DDBJ databases">
        <title>Finished chromosome of genome of Chamaesiphon sp. PCC 6605.</title>
        <authorList>
            <consortium name="US DOE Joint Genome Institute"/>
            <person name="Gugger M."/>
            <person name="Coursin T."/>
            <person name="Rippka R."/>
            <person name="Tandeau De Marsac N."/>
            <person name="Huntemann M."/>
            <person name="Wei C.-L."/>
            <person name="Han J."/>
            <person name="Detter J.C."/>
            <person name="Han C."/>
            <person name="Tapia R."/>
            <person name="Chen A."/>
            <person name="Kyrpides N."/>
            <person name="Mavromatis K."/>
            <person name="Markowitz V."/>
            <person name="Szeto E."/>
            <person name="Ivanova N."/>
            <person name="Pagani I."/>
            <person name="Pati A."/>
            <person name="Goodwin L."/>
            <person name="Nordberg H.P."/>
            <person name="Cantor M.N."/>
            <person name="Hua S.X."/>
            <person name="Woyke T."/>
            <person name="Kerfeld C.A."/>
        </authorList>
    </citation>
    <scope>NUCLEOTIDE SEQUENCE [LARGE SCALE GENOMIC DNA]</scope>
    <source>
        <strain evidence="3">ATCC 27169 / PCC 6605</strain>
    </source>
</reference>
<feature type="transmembrane region" description="Helical" evidence="1">
    <location>
        <begin position="22"/>
        <end position="46"/>
    </location>
</feature>
<dbReference type="STRING" id="1173020.Cha6605_4630"/>
<dbReference type="HOGENOM" id="CLU_1479554_0_0_3"/>
<keyword evidence="1" id="KW-0472">Membrane</keyword>
<protein>
    <recommendedName>
        <fullName evidence="4">Prepilin-type N-terminal cleavage/methylation domain-containing protein</fullName>
    </recommendedName>
</protein>
<evidence type="ECO:0000313" key="3">
    <source>
        <dbReference type="Proteomes" id="UP000010366"/>
    </source>
</evidence>
<keyword evidence="3" id="KW-1185">Reference proteome</keyword>
<dbReference type="EMBL" id="CP003600">
    <property type="protein sequence ID" value="AFY95548.1"/>
    <property type="molecule type" value="Genomic_DNA"/>
</dbReference>
<gene>
    <name evidence="2" type="ORF">Cha6605_4630</name>
</gene>
<proteinExistence type="predicted"/>
<sequence>MWRIGNGNTPQTAEGGFTLSEVIVAILLTTTFVAVALQGMVVAMLLKSRSLQLAEANRWIQADLEQMRSQLTLTQIPLSLHQSRCHPATIDSGFADLVRDNLAGDNITGAADYQLPPLLANSQTGKTFQIARKLRIPSSPENSKAKLLGIQYTVTPTSGASLERSILHFYTEVIPDAAFQCQ</sequence>
<organism evidence="2 3">
    <name type="scientific">Chamaesiphon minutus (strain ATCC 27169 / PCC 6605)</name>
    <dbReference type="NCBI Taxonomy" id="1173020"/>
    <lineage>
        <taxon>Bacteria</taxon>
        <taxon>Bacillati</taxon>
        <taxon>Cyanobacteriota</taxon>
        <taxon>Cyanophyceae</taxon>
        <taxon>Gomontiellales</taxon>
        <taxon>Chamaesiphonaceae</taxon>
        <taxon>Chamaesiphon</taxon>
    </lineage>
</organism>
<name>K9ULK5_CHAP6</name>
<evidence type="ECO:0008006" key="4">
    <source>
        <dbReference type="Google" id="ProtNLM"/>
    </source>
</evidence>
<evidence type="ECO:0000256" key="1">
    <source>
        <dbReference type="SAM" id="Phobius"/>
    </source>
</evidence>
<evidence type="ECO:0000313" key="2">
    <source>
        <dbReference type="EMBL" id="AFY95548.1"/>
    </source>
</evidence>
<dbReference type="eggNOG" id="COG4967">
    <property type="taxonomic scope" value="Bacteria"/>
</dbReference>